<dbReference type="RefSeq" id="WP_271788705.1">
    <property type="nucleotide sequence ID" value="NZ_CAMXCJ010000002.1"/>
</dbReference>
<evidence type="ECO:0000313" key="4">
    <source>
        <dbReference type="Proteomes" id="UP001154259"/>
    </source>
</evidence>
<dbReference type="AlphaFoldDB" id="A0A9W4TNL6"/>
<gene>
    <name evidence="1" type="ORF">R53529_LOCUS250</name>
    <name evidence="2" type="ORF">R53530_LOCUS851</name>
</gene>
<dbReference type="InterPro" id="IPR007709">
    <property type="entry name" value="N-FG_amidohydro"/>
</dbReference>
<organism evidence="2 3">
    <name type="scientific">Commensalibacter communis</name>
    <dbReference type="NCBI Taxonomy" id="2972786"/>
    <lineage>
        <taxon>Bacteria</taxon>
        <taxon>Pseudomonadati</taxon>
        <taxon>Pseudomonadota</taxon>
        <taxon>Alphaproteobacteria</taxon>
        <taxon>Acetobacterales</taxon>
        <taxon>Acetobacteraceae</taxon>
    </lineage>
</organism>
<evidence type="ECO:0000313" key="1">
    <source>
        <dbReference type="EMBL" id="CAI3926312.1"/>
    </source>
</evidence>
<dbReference type="InterPro" id="IPR011227">
    <property type="entry name" value="UCP029730"/>
</dbReference>
<dbReference type="SUPFAM" id="SSF53187">
    <property type="entry name" value="Zn-dependent exopeptidases"/>
    <property type="match status" value="1"/>
</dbReference>
<dbReference type="Proteomes" id="UP001154259">
    <property type="component" value="Unassembled WGS sequence"/>
</dbReference>
<reference evidence="2" key="1">
    <citation type="submission" date="2022-10" db="EMBL/GenBank/DDBJ databases">
        <authorList>
            <person name="Botero Cardona J."/>
        </authorList>
    </citation>
    <scope>NUCLEOTIDE SEQUENCE</scope>
    <source>
        <strain evidence="2">LMG 31819</strain>
        <strain evidence="1">R-53529</strain>
    </source>
</reference>
<dbReference type="PIRSF" id="PIRSF029730">
    <property type="entry name" value="UCP029730"/>
    <property type="match status" value="1"/>
</dbReference>
<dbReference type="Pfam" id="PF05013">
    <property type="entry name" value="FGase"/>
    <property type="match status" value="1"/>
</dbReference>
<dbReference type="Gene3D" id="3.40.630.40">
    <property type="entry name" value="Zn-dependent exopeptidases"/>
    <property type="match status" value="1"/>
</dbReference>
<comment type="caution">
    <text evidence="2">The sequence shown here is derived from an EMBL/GenBank/DDBJ whole genome shotgun (WGS) entry which is preliminary data.</text>
</comment>
<dbReference type="EMBL" id="CAMXCM010000001">
    <property type="protein sequence ID" value="CAI3934542.1"/>
    <property type="molecule type" value="Genomic_DNA"/>
</dbReference>
<evidence type="ECO:0000313" key="2">
    <source>
        <dbReference type="EMBL" id="CAI3934542.1"/>
    </source>
</evidence>
<accession>A0A9W4TNL6</accession>
<dbReference type="EMBL" id="CAMXCS010000001">
    <property type="protein sequence ID" value="CAI3926312.1"/>
    <property type="molecule type" value="Genomic_DNA"/>
</dbReference>
<protein>
    <submittedName>
        <fullName evidence="1 2">Predicted N-formylglutamate amidohydrolase (HutG2)</fullName>
    </submittedName>
</protein>
<proteinExistence type="predicted"/>
<sequence length="258" mass="29967">MLLRQHDPNPVSIMNEKSLSPFFMVCDHAGYAIPDQLKDLGLPEKDRYRHIAWDIGIKNVGEQLSKLLGATFITQTYSRLVIDCNRGENNLSLIAEKSDNSLIKGNQNLSSEQKHDRINEIYSPYHYTISTLIDERLATNIQTIFISLHSFTPVMNDGFQRPWHAGILHGRNNQFSMIFKEILEENYQYPIGDNEPYALTEQNDYTVPTHAYQRNLPYLELEIRQDLITSTDQQFEWAERLSLLLPMALKEYQTQCKL</sequence>
<keyword evidence="4" id="KW-1185">Reference proteome</keyword>
<evidence type="ECO:0000313" key="3">
    <source>
        <dbReference type="Proteomes" id="UP001154255"/>
    </source>
</evidence>
<dbReference type="Proteomes" id="UP001154255">
    <property type="component" value="Unassembled WGS sequence"/>
</dbReference>
<name>A0A9W4TNL6_9PROT</name>